<dbReference type="SMART" id="SM00827">
    <property type="entry name" value="PKS_AT"/>
    <property type="match status" value="1"/>
</dbReference>
<feature type="domain" description="Ketosynthase family 3 (KS3)" evidence="7">
    <location>
        <begin position="2612"/>
        <end position="3065"/>
    </location>
</feature>
<dbReference type="PROSITE" id="PS52004">
    <property type="entry name" value="KS3_2"/>
    <property type="match status" value="1"/>
</dbReference>
<dbReference type="InterPro" id="IPR002539">
    <property type="entry name" value="MaoC-like_dom"/>
</dbReference>
<dbReference type="STRING" id="1921764.BSR28_06445"/>
<dbReference type="Gene3D" id="3.20.20.70">
    <property type="entry name" value="Aldolase class I"/>
    <property type="match status" value="1"/>
</dbReference>
<evidence type="ECO:0000256" key="6">
    <source>
        <dbReference type="SAM" id="MobiDB-lite"/>
    </source>
</evidence>
<evidence type="ECO:0000313" key="9">
    <source>
        <dbReference type="Proteomes" id="UP000186785"/>
    </source>
</evidence>
<dbReference type="Pfam" id="PF18094">
    <property type="entry name" value="DNA_pol_B_N"/>
    <property type="match status" value="1"/>
</dbReference>
<dbReference type="EMBL" id="MQSV01000003">
    <property type="protein sequence ID" value="OKL47893.1"/>
    <property type="molecule type" value="Genomic_DNA"/>
</dbReference>
<dbReference type="InterPro" id="IPR013785">
    <property type="entry name" value="Aldolase_TIM"/>
</dbReference>
<feature type="compositionally biased region" description="Low complexity" evidence="6">
    <location>
        <begin position="3148"/>
        <end position="3161"/>
    </location>
</feature>
<dbReference type="InterPro" id="IPR029069">
    <property type="entry name" value="HotDog_dom_sf"/>
</dbReference>
<dbReference type="InterPro" id="IPR016035">
    <property type="entry name" value="Acyl_Trfase/lysoPLipase"/>
</dbReference>
<dbReference type="Pfam" id="PF00698">
    <property type="entry name" value="Acyl_transf_1"/>
    <property type="match status" value="1"/>
</dbReference>
<dbReference type="InterPro" id="IPR047224">
    <property type="entry name" value="FAS_alpha_su_C"/>
</dbReference>
<dbReference type="RefSeq" id="WP_073709253.1">
    <property type="nucleotide sequence ID" value="NZ_MQSV01000003.1"/>
</dbReference>
<dbReference type="Gene3D" id="3.40.50.720">
    <property type="entry name" value="NAD(P)-binding Rossmann-like Domain"/>
    <property type="match status" value="1"/>
</dbReference>
<dbReference type="FunFam" id="3.40.366.10:FF:000009">
    <property type="entry name" value="Fatty acid synthase Fas"/>
    <property type="match status" value="1"/>
</dbReference>
<dbReference type="InterPro" id="IPR020841">
    <property type="entry name" value="PKS_Beta-ketoAc_synthase_dom"/>
</dbReference>
<dbReference type="InterPro" id="IPR055118">
    <property type="entry name" value="FAS-like_AT_central"/>
</dbReference>
<dbReference type="GO" id="GO:0004312">
    <property type="term" value="F:fatty acid synthase activity"/>
    <property type="evidence" value="ECO:0007669"/>
    <property type="project" value="InterPro"/>
</dbReference>
<dbReference type="CDD" id="cd00828">
    <property type="entry name" value="elong_cond_enzymes"/>
    <property type="match status" value="1"/>
</dbReference>
<dbReference type="OrthoDB" id="4746285at2"/>
<dbReference type="Pfam" id="PF02801">
    <property type="entry name" value="Ketoacyl-synt_C"/>
    <property type="match status" value="1"/>
</dbReference>
<dbReference type="SUPFAM" id="SSF53901">
    <property type="entry name" value="Thiolase-like"/>
    <property type="match status" value="2"/>
</dbReference>
<keyword evidence="4" id="KW-0521">NADP</keyword>
<dbReference type="Pfam" id="PF22690">
    <property type="entry name" value="FAS_AT_central"/>
    <property type="match status" value="1"/>
</dbReference>
<dbReference type="Pfam" id="PF00109">
    <property type="entry name" value="ketoacyl-synt"/>
    <property type="match status" value="1"/>
</dbReference>
<dbReference type="Gene3D" id="3.90.25.70">
    <property type="match status" value="1"/>
</dbReference>
<sequence>MENQNNNRSFPALFAGQAADWQPAWQDAPTQPSWQVARETWEQAQALLVPVTRELVTIAPHATGQIQALFNGENPNLNDADVTVSMPAILLAQIAALAEAQAAGLQIDAENSLGHSQGSLAVAAAQAWNRGDRATLAQVVALSVLIANAAQAQVAAAGWPRHQSCMLSSRGLCRNAIDSILEKQGQDVQVALQNGSQTFVLSGHPQQLATFQQVAEKHVQKRNQELADKQRGGTEINPIFEALPVGVPFHHHVLKPALERTLAWAENCQLPADLSRDLATAILVEAHNWPTDLSELAQAHDWVINLGPSDGLTRLSQATVSAQKLQILEAGTRTQREKLSNPQELARALANGEARRAAADYRRFQPQLIALPDGSVRVETAFTRLTGNSPVLLAGMTPTTVDAEIVAAAANAGYWAEMAGGGQYSPEVFNHNLKNLTAQLEPGRCAQFNSMFFDRYMWNLQFGTQKIVSKARAAGAPFNGVTISAGIPEVAEATELLESLAADGFSYVAFKPGTVAQIKAVLEIAAANPEHQIIMQVEDGHAGGHHSWENLDDLLSATYPQIRAHENVVLCVGGGIGTPELAARYLLGTWSEQLTGDRRPVDGILVGTAAMTVKEAKTSPQVKALLRDTPGVDAQDQGGWVGSGQERGGVTSGLSHLHADMYEVANDSAACSRLLSEVGSDMEVIEARRAEIIAALNRTAKPFFGDLEAMTYLQWVQRFVDLSFPWTNPTWPDRFLDLLHRIEGRLNEADHGQIDTLFPSLAEVEDGPAAVEKLAAAYPQAAEILVNPADAAWFPTLCRKHHKPLPFVPVIDGDLARWWGMDTLWQSQDERYPASAVRVIPGPVSVAGIDRVDEPVAELLGRFEAETVNQLQQQGASATRTYARLGGAREAADFIRNCPWLDWRGHLMANPAASADPEACQVVQTPQGWDLVINCDTRWDDLPQSPAFAVKEVRIPVELPASVATGAVLPLSDERLSAAVYGLLAGVAGIGSTSASGDELTALPQVSKEAGSVFGRVDYQFTLNGRVFAQHLATTGAGLEVLQDASGAEGFNLPAGLPDALVGPCWPAIYAALGSAYLPDGFPVIEGLLQAVHLDHCVDFTADLRPFLAGEQTVQVQARTSPLEESASGRIVTVTLELRVAGELWAVLTERFAIRGRITTSAKPSSVGGFGGQGRQVVSTKRQFVRRTVVAAPAEMTPFALASGDFNPIHTSQRAAALVGLQAPLVHGMWLSATAQALVLAGAGHHDPRQLLGWTYSMYGMVQLGDLVELVVEQVGRGANGELALEVTAKIDDTVVSRGQALVAAPVTAYVYPGQGIQAVKMGAADRAANPVVRDVWAQADAHTRQAHGFSILRVVDENPTEMRVGGKLLRHPQGVLHLTQFTQVALAVLAYGQTRQLEAAGQLVPGSFFAGHSLGEYTALASCGRIFDLPAVIDVVYSRGSAMHSLVPRDEQGRSNYRLGALRPNQCGLGADQVEEFVAGIAEETGEFLQIVNYNVAGSQYAVAGTVAGLEALSQRASQLAEARGGKRPYIEIPGIDVPFHSKVLAPGVPAFAQTLERLLPEEVEVEVLAGRYLPNLVARPFELTRDFAQAILEVASAPKLAEMLADGDRFERLAQSEPGRLARVLLVELLSWQFASPVRWIETQALFFTPAAEGGLGVEELVEVGLAASPTLANLARRSLQLPGFDAQRVNVFNLEADAKQLLASEAVAAPPRSPELERLVALAQGAKQANAQLAETNSAAAADAVPATDDTVPAVSQAAGASAVSTSAASGPAASTSAASAQAETPAPETTPSATPAAEPAVVTEAAPSAGNASSGPAPEARFGAPEAARALFAWQTKLRADQIQDADTMDTLTNGVSSRRNQLLMDLAAELQVASIDGAAEAPVKVLLERVQQAAPTYRPLGPVLQAVVESQLRPLFASAGMKLAAVENRLRDQWALPESWVAPVQVALLLELREGESLRGGQLGAWPAAGNADAAQVNAWIDQAAAQVAAELGYQLQAPNAGGAGGGGGTVDAAAVAELQSALTGPDGVLARITRSAMKELGLNTDAPVVESDPQAAALLAAVERELGPKWLESVTPAFDANRAVVFNDRWASAREDLARVATSADDAQLPEPIRFAGLGEKVSQQAQWWAEQGGAHADWFGMVARLATQPPSEKYRDQVALVTGAAPGSIAEAVVADLLSGGATVIMTASRVNAARLDFARRLYADHASANAVLWLVPANLSAFADVDALVSWVTSVHSETAGQVTKILKPALLPTLLFPFAAPRVFGSLSQAGPQAERQARLLLWSVERLIAQAASALEQSGTNEPLHVVLPGSPNRGTFGGDGAYGETKAAFDALVNKWQVEAGWPQQVTLARAHIGWVAGTNLMGGNDGLVPAAKAAGVQVYTPQTIAKELLALCEPQMRAQAAKAPVEADLTGGLAEANLHLPTLAAQVAAERAAEKAAQVATQQAQDEAAASASRAGQGALSGALSGASSQSPQIAALPSWSGPTLAPSVPVGETTARLEDLVVLVGTGEVSAWGSGRTRLEAEYGIKRDGQVELTAAGVLELAWMMGLLTWAEDPEAGWYDQSGQLVPEAEIYDRYAAEVTARCGVREFVNDSTLVDLGSMDAETVYLEQDVEFTVPNEQTAQAYLEADVSASYFPNEDGEFVVRKLAGTPVLVPRKATLTRTVGGQLPTDFDPAKWGLPVGMLDGMDRIAAWNLVTCVDAFLSAGFSPAELLQAVHPSQVASTQGTGIGGMESLRQVFLDRFLGKDRPQDVLQEALPNVVAAHVMQSFVGGYGAMIHPVAACATAAVSVEEALDKIRVGKAQFVVAGGIDDISVESLTGFGDMNATADSAALAARGIEPRFFSRANDTRRAGFVEAAGGGTALLARGDLAARLGLPVLAVVAHAQSFADGAHTSIPAPGVGALAAGCGGAESMLARSLRSLGLTADDVRVISKHDTSTNANDPNESQLHASLWPALGRQAGNPQFVISQKSLTGHAKGGAALFQIAGLTEVLRSGRLPGNAALDCVDPLIQPKSGEFVWLREPLHLGSGAVKAAALTSLGFGHVSALVVLAHPSCFEAVLAASGQDVAAWRKRAQARLSAGARRLWQGMIGHQPLFVKVEERRLPVQGADVTERAMLLDADARLGAAGVYEREASAAQESAREGSAQQPASGGAR</sequence>
<evidence type="ECO:0000256" key="2">
    <source>
        <dbReference type="ARBA" id="ARBA00022679"/>
    </source>
</evidence>
<dbReference type="SUPFAM" id="SSF54637">
    <property type="entry name" value="Thioesterase/thiol ester dehydrase-isomerase"/>
    <property type="match status" value="1"/>
</dbReference>
<keyword evidence="2" id="KW-0808">Transferase</keyword>
<reference evidence="8 9" key="1">
    <citation type="submission" date="2016-11" db="EMBL/GenBank/DDBJ databases">
        <title>Actinomyces gypaetusis sp. nov. isolated from the vulture Gypaetus barbatus in Qinghai Tibet Plateau China.</title>
        <authorList>
            <person name="Meng X."/>
        </authorList>
    </citation>
    <scope>NUCLEOTIDE SEQUENCE [LARGE SCALE GENOMIC DNA]</scope>
    <source>
        <strain evidence="8 9">VUL4_2</strain>
    </source>
</reference>
<dbReference type="GO" id="GO:0004318">
    <property type="term" value="F:enoyl-[acyl-carrier-protein] reductase (NADH) activity"/>
    <property type="evidence" value="ECO:0007669"/>
    <property type="project" value="InterPro"/>
</dbReference>
<proteinExistence type="inferred from homology"/>
<dbReference type="Pfam" id="PF01575">
    <property type="entry name" value="MaoC_dehydratas"/>
    <property type="match status" value="1"/>
</dbReference>
<dbReference type="InterPro" id="IPR014043">
    <property type="entry name" value="Acyl_transferase_dom"/>
</dbReference>
<feature type="region of interest" description="Disordered" evidence="6">
    <location>
        <begin position="1771"/>
        <end position="1825"/>
    </location>
</feature>
<dbReference type="Gene3D" id="3.30.70.2430">
    <property type="match status" value="1"/>
</dbReference>
<dbReference type="InterPro" id="IPR001227">
    <property type="entry name" value="Ac_transferase_dom_sf"/>
</dbReference>
<evidence type="ECO:0000256" key="3">
    <source>
        <dbReference type="ARBA" id="ARBA00022801"/>
    </source>
</evidence>
<gene>
    <name evidence="8" type="ORF">BSR29_05235</name>
</gene>
<dbReference type="Gene3D" id="3.10.129.10">
    <property type="entry name" value="Hotdog Thioesterase"/>
    <property type="match status" value="1"/>
</dbReference>
<keyword evidence="5" id="KW-0560">Oxidoreductase</keyword>
<dbReference type="InterPro" id="IPR014031">
    <property type="entry name" value="Ketoacyl_synth_C"/>
</dbReference>
<dbReference type="Proteomes" id="UP000186785">
    <property type="component" value="Unassembled WGS sequence"/>
</dbReference>
<comment type="similarity">
    <text evidence="1">Belongs to the enoyl-CoA hydratase/isomerase family.</text>
</comment>
<dbReference type="PANTHER" id="PTHR10982">
    <property type="entry name" value="MALONYL COA-ACYL CARRIER PROTEIN TRANSACYLASE"/>
    <property type="match status" value="1"/>
</dbReference>
<organism evidence="8 9">
    <name type="scientific">Boudabousia liubingyangii</name>
    <dbReference type="NCBI Taxonomy" id="1921764"/>
    <lineage>
        <taxon>Bacteria</taxon>
        <taxon>Bacillati</taxon>
        <taxon>Actinomycetota</taxon>
        <taxon>Actinomycetes</taxon>
        <taxon>Actinomycetales</taxon>
        <taxon>Actinomycetaceae</taxon>
        <taxon>Boudabousia</taxon>
    </lineage>
</organism>
<feature type="region of interest" description="Disordered" evidence="6">
    <location>
        <begin position="3148"/>
        <end position="3168"/>
    </location>
</feature>
<dbReference type="SUPFAM" id="SSF52151">
    <property type="entry name" value="FabD/lysophospholipase-like"/>
    <property type="match status" value="2"/>
</dbReference>
<dbReference type="Gene3D" id="6.10.140.1400">
    <property type="match status" value="1"/>
</dbReference>
<dbReference type="SUPFAM" id="SSF51735">
    <property type="entry name" value="NAD(P)-binding Rossmann-fold domains"/>
    <property type="match status" value="1"/>
</dbReference>
<name>A0A1Q5PLH2_9ACTO</name>
<dbReference type="Gene3D" id="3.30.70.3320">
    <property type="match status" value="1"/>
</dbReference>
<dbReference type="Gene3D" id="3.40.366.10">
    <property type="entry name" value="Malonyl-Coenzyme A Acyl Carrier Protein, domain 2"/>
    <property type="match status" value="2"/>
</dbReference>
<dbReference type="GO" id="GO:0016787">
    <property type="term" value="F:hydrolase activity"/>
    <property type="evidence" value="ECO:0007669"/>
    <property type="project" value="UniProtKB-KW"/>
</dbReference>
<evidence type="ECO:0000256" key="4">
    <source>
        <dbReference type="ARBA" id="ARBA00022857"/>
    </source>
</evidence>
<evidence type="ECO:0000259" key="7">
    <source>
        <dbReference type="PROSITE" id="PS52004"/>
    </source>
</evidence>
<dbReference type="InterPro" id="IPR014030">
    <property type="entry name" value="Ketoacyl_synth_N"/>
</dbReference>
<dbReference type="Gene3D" id="1.20.930.70">
    <property type="match status" value="1"/>
</dbReference>
<dbReference type="PANTHER" id="PTHR10982:SF21">
    <property type="entry name" value="FATTY ACID SYNTHASE SUBUNIT BETA"/>
    <property type="match status" value="1"/>
</dbReference>
<dbReference type="Pfam" id="PF08354">
    <property type="entry name" value="Fas1-AflB-like_hel"/>
    <property type="match status" value="1"/>
</dbReference>
<keyword evidence="9" id="KW-1185">Reference proteome</keyword>
<dbReference type="GO" id="GO:0006633">
    <property type="term" value="P:fatty acid biosynthetic process"/>
    <property type="evidence" value="ECO:0007669"/>
    <property type="project" value="InterPro"/>
</dbReference>
<dbReference type="PRINTS" id="PR01483">
    <property type="entry name" value="FASYNTHASE"/>
</dbReference>
<evidence type="ECO:0000313" key="8">
    <source>
        <dbReference type="EMBL" id="OKL47893.1"/>
    </source>
</evidence>
<evidence type="ECO:0000256" key="5">
    <source>
        <dbReference type="ARBA" id="ARBA00023002"/>
    </source>
</evidence>
<dbReference type="InterPro" id="IPR036291">
    <property type="entry name" value="NAD(P)-bd_dom_sf"/>
</dbReference>
<keyword evidence="3" id="KW-0378">Hydrolase</keyword>
<dbReference type="InterPro" id="IPR050830">
    <property type="entry name" value="Fungal_FAS"/>
</dbReference>
<dbReference type="InterPro" id="IPR016039">
    <property type="entry name" value="Thiolase-like"/>
</dbReference>
<dbReference type="Gene3D" id="3.40.47.10">
    <property type="match status" value="1"/>
</dbReference>
<dbReference type="InterPro" id="IPR003965">
    <property type="entry name" value="Fatty_acid_synthase"/>
</dbReference>
<dbReference type="InterPro" id="IPR013565">
    <property type="entry name" value="Fas1/AflB-like_central"/>
</dbReference>
<dbReference type="GO" id="GO:0005835">
    <property type="term" value="C:fatty acid synthase complex"/>
    <property type="evidence" value="ECO:0007669"/>
    <property type="project" value="InterPro"/>
</dbReference>
<comment type="caution">
    <text evidence="8">The sequence shown here is derived from an EMBL/GenBank/DDBJ whole genome shotgun (WGS) entry which is preliminary data.</text>
</comment>
<feature type="compositionally biased region" description="Low complexity" evidence="6">
    <location>
        <begin position="1771"/>
        <end position="1824"/>
    </location>
</feature>
<protein>
    <submittedName>
        <fullName evidence="8">Type I polyketide synthase</fullName>
    </submittedName>
</protein>
<dbReference type="SUPFAM" id="SSF51412">
    <property type="entry name" value="Inosine monophosphate dehydrogenase (IMPDH)"/>
    <property type="match status" value="1"/>
</dbReference>
<accession>A0A1Q5PLH2</accession>
<evidence type="ECO:0000256" key="1">
    <source>
        <dbReference type="ARBA" id="ARBA00005254"/>
    </source>
</evidence>